<keyword evidence="1" id="KW-1133">Transmembrane helix</keyword>
<feature type="transmembrane region" description="Helical" evidence="1">
    <location>
        <begin position="63"/>
        <end position="85"/>
    </location>
</feature>
<sequence>MTWLKNAIGWGIVIYALMYLVWSGLVIYGLSLGILSLIVRLGVLVLATTIAGRSLKVGSWKDLVPYTFVWAVIAALLDALFLVPFSGWGLYASWSVWVGYALVVIIPLLTSLRRKVSAAPRLA</sequence>
<evidence type="ECO:0000256" key="1">
    <source>
        <dbReference type="SAM" id="Phobius"/>
    </source>
</evidence>
<feature type="transmembrane region" description="Helical" evidence="1">
    <location>
        <begin position="7"/>
        <end position="28"/>
    </location>
</feature>
<accession>A0A1F6EGM4</accession>
<feature type="transmembrane region" description="Helical" evidence="1">
    <location>
        <begin position="34"/>
        <end position="51"/>
    </location>
</feature>
<feature type="transmembrane region" description="Helical" evidence="1">
    <location>
        <begin position="91"/>
        <end position="112"/>
    </location>
</feature>
<name>A0A1F6EGM4_9BACT</name>
<evidence type="ECO:0000313" key="2">
    <source>
        <dbReference type="EMBL" id="OGG72777.1"/>
    </source>
</evidence>
<dbReference type="Proteomes" id="UP000177306">
    <property type="component" value="Unassembled WGS sequence"/>
</dbReference>
<gene>
    <name evidence="2" type="ORF">A3A38_03145</name>
</gene>
<keyword evidence="1" id="KW-0472">Membrane</keyword>
<dbReference type="AlphaFoldDB" id="A0A1F6EGM4"/>
<dbReference type="EMBL" id="MFLY01000033">
    <property type="protein sequence ID" value="OGG72777.1"/>
    <property type="molecule type" value="Genomic_DNA"/>
</dbReference>
<keyword evidence="1" id="KW-0812">Transmembrane</keyword>
<organism evidence="2 3">
    <name type="scientific">Candidatus Kaiserbacteria bacterium RIFCSPLOWO2_01_FULL_53_17</name>
    <dbReference type="NCBI Taxonomy" id="1798511"/>
    <lineage>
        <taxon>Bacteria</taxon>
        <taxon>Candidatus Kaiseribacteriota</taxon>
    </lineage>
</organism>
<protein>
    <submittedName>
        <fullName evidence="2">Uncharacterized protein</fullName>
    </submittedName>
</protein>
<proteinExistence type="predicted"/>
<comment type="caution">
    <text evidence="2">The sequence shown here is derived from an EMBL/GenBank/DDBJ whole genome shotgun (WGS) entry which is preliminary data.</text>
</comment>
<evidence type="ECO:0000313" key="3">
    <source>
        <dbReference type="Proteomes" id="UP000177306"/>
    </source>
</evidence>
<reference evidence="2 3" key="1">
    <citation type="journal article" date="2016" name="Nat. Commun.">
        <title>Thousands of microbial genomes shed light on interconnected biogeochemical processes in an aquifer system.</title>
        <authorList>
            <person name="Anantharaman K."/>
            <person name="Brown C.T."/>
            <person name="Hug L.A."/>
            <person name="Sharon I."/>
            <person name="Castelle C.J."/>
            <person name="Probst A.J."/>
            <person name="Thomas B.C."/>
            <person name="Singh A."/>
            <person name="Wilkins M.J."/>
            <person name="Karaoz U."/>
            <person name="Brodie E.L."/>
            <person name="Williams K.H."/>
            <person name="Hubbard S.S."/>
            <person name="Banfield J.F."/>
        </authorList>
    </citation>
    <scope>NUCLEOTIDE SEQUENCE [LARGE SCALE GENOMIC DNA]</scope>
</reference>